<evidence type="ECO:0000313" key="4">
    <source>
        <dbReference type="EMBL" id="GCD77741.1"/>
    </source>
</evidence>
<keyword evidence="1" id="KW-0808">Transferase</keyword>
<keyword evidence="2" id="KW-0325">Glycoprotein</keyword>
<dbReference type="InterPro" id="IPR000863">
    <property type="entry name" value="Sulfotransferase_dom"/>
</dbReference>
<dbReference type="GO" id="GO:0008146">
    <property type="term" value="F:sulfotransferase activity"/>
    <property type="evidence" value="ECO:0007669"/>
    <property type="project" value="InterPro"/>
</dbReference>
<evidence type="ECO:0000313" key="5">
    <source>
        <dbReference type="Proteomes" id="UP000286715"/>
    </source>
</evidence>
<dbReference type="EMBL" id="BHZE01000010">
    <property type="protein sequence ID" value="GCD77741.1"/>
    <property type="molecule type" value="Genomic_DNA"/>
</dbReference>
<dbReference type="Gene3D" id="3.40.50.300">
    <property type="entry name" value="P-loop containing nucleotide triphosphate hydrolases"/>
    <property type="match status" value="1"/>
</dbReference>
<dbReference type="RefSeq" id="WP_124397806.1">
    <property type="nucleotide sequence ID" value="NZ_BHZE01000010.1"/>
</dbReference>
<feature type="domain" description="Sulfotransferase" evidence="3">
    <location>
        <begin position="8"/>
        <end position="201"/>
    </location>
</feature>
<dbReference type="InterPro" id="IPR037359">
    <property type="entry name" value="NST/OST"/>
</dbReference>
<evidence type="ECO:0000256" key="1">
    <source>
        <dbReference type="ARBA" id="ARBA00022679"/>
    </source>
</evidence>
<protein>
    <recommendedName>
        <fullName evidence="3">Sulfotransferase domain-containing protein</fullName>
    </recommendedName>
</protein>
<sequence length="249" mass="29345">MNEKQLAVIIGAQKSGTSTLFEWLKVQPGIVPSVEKELHYFDFSHTKGIDFYLSRFEKKEGTLLLEASPMYLFHPHVPERMCTHFPYAKLILLLRNPVDRAWSQYRMNVRRGIERLGFLTAVRLEPFRLLGSSADVPESRFQNYSYIQRGRYASQISRWLTYFWRDQLFVAVYEDFFSRPEEGLDVLENFLQFKFSDREIVKSSYNRGDGLSLSDEVRKKLSSIFANEVKRLKQLITPDFGNFESWRIP</sequence>
<proteinExistence type="predicted"/>
<dbReference type="Pfam" id="PF00685">
    <property type="entry name" value="Sulfotransfer_1"/>
    <property type="match status" value="1"/>
</dbReference>
<dbReference type="PANTHER" id="PTHR10605:SF56">
    <property type="entry name" value="BIFUNCTIONAL HEPARAN SULFATE N-DEACETYLASE_N-SULFOTRANSFERASE"/>
    <property type="match status" value="1"/>
</dbReference>
<keyword evidence="5" id="KW-1185">Reference proteome</keyword>
<evidence type="ECO:0000256" key="2">
    <source>
        <dbReference type="ARBA" id="ARBA00023180"/>
    </source>
</evidence>
<dbReference type="AlphaFoldDB" id="A0A401XL83"/>
<dbReference type="Proteomes" id="UP000286715">
    <property type="component" value="Unassembled WGS sequence"/>
</dbReference>
<dbReference type="InterPro" id="IPR027417">
    <property type="entry name" value="P-loop_NTPase"/>
</dbReference>
<name>A0A401XL83_9FLAO</name>
<dbReference type="OrthoDB" id="981508at2"/>
<organism evidence="4 5">
    <name type="scientific">Thermaurantimonas aggregans</name>
    <dbReference type="NCBI Taxonomy" id="2173829"/>
    <lineage>
        <taxon>Bacteria</taxon>
        <taxon>Pseudomonadati</taxon>
        <taxon>Bacteroidota</taxon>
        <taxon>Flavobacteriia</taxon>
        <taxon>Flavobacteriales</taxon>
        <taxon>Schleiferiaceae</taxon>
        <taxon>Thermaurantimonas</taxon>
    </lineage>
</organism>
<dbReference type="PANTHER" id="PTHR10605">
    <property type="entry name" value="HEPARAN SULFATE SULFOTRANSFERASE"/>
    <property type="match status" value="1"/>
</dbReference>
<evidence type="ECO:0000259" key="3">
    <source>
        <dbReference type="Pfam" id="PF00685"/>
    </source>
</evidence>
<accession>A0A401XL83</accession>
<gene>
    <name evidence="4" type="ORF">JCM31826_12230</name>
</gene>
<reference evidence="4 5" key="1">
    <citation type="submission" date="2018-11" db="EMBL/GenBank/DDBJ databases">
        <title>Schleiferia aggregans sp. nov., a moderately thermophilic heterotrophic bacterium isolated from microbial mats at a terrestrial hot spring.</title>
        <authorList>
            <person name="Iino T."/>
            <person name="Ohkuma M."/>
            <person name="Haruta S."/>
        </authorList>
    </citation>
    <scope>NUCLEOTIDE SEQUENCE [LARGE SCALE GENOMIC DNA]</scope>
    <source>
        <strain evidence="4 5">LA</strain>
    </source>
</reference>
<dbReference type="SUPFAM" id="SSF52540">
    <property type="entry name" value="P-loop containing nucleoside triphosphate hydrolases"/>
    <property type="match status" value="1"/>
</dbReference>
<comment type="caution">
    <text evidence="4">The sequence shown here is derived from an EMBL/GenBank/DDBJ whole genome shotgun (WGS) entry which is preliminary data.</text>
</comment>